<dbReference type="RefSeq" id="WP_166718793.1">
    <property type="nucleotide sequence ID" value="NZ_VWXC01000001.1"/>
</dbReference>
<organism evidence="1 2">
    <name type="scientific">Candidatus Pantoea communis</name>
    <dbReference type="NCBI Taxonomy" id="2608354"/>
    <lineage>
        <taxon>Bacteria</taxon>
        <taxon>Pseudomonadati</taxon>
        <taxon>Pseudomonadota</taxon>
        <taxon>Gammaproteobacteria</taxon>
        <taxon>Enterobacterales</taxon>
        <taxon>Erwiniaceae</taxon>
        <taxon>Pantoea</taxon>
    </lineage>
</organism>
<protein>
    <recommendedName>
        <fullName evidence="3">T3SS effector protein NleD</fullName>
    </recommendedName>
</protein>
<accession>A0ABX0RKQ1</accession>
<dbReference type="Proteomes" id="UP001515780">
    <property type="component" value="Unassembled WGS sequence"/>
</dbReference>
<comment type="caution">
    <text evidence="1">The sequence shown here is derived from an EMBL/GenBank/DDBJ whole genome shotgun (WGS) entry which is preliminary data.</text>
</comment>
<gene>
    <name evidence="1" type="ORF">F3J37_01595</name>
</gene>
<dbReference type="InterPro" id="IPR028208">
    <property type="entry name" value="Effector_pro_NleD-like"/>
</dbReference>
<sequence length="223" mass="24813">MPQSIQHSLVVPQFTILSASKKHHEVTEAALARIKSGQNGRNLLSAICQILNHNPDKRLYIDCANHEQGSFVQGRLTDSQVRRFRVSDNPDDPKHEQAMLHLRAPKPDNTPGEGVNPIVRFHPDEAVWTDAMNIGHSVLDPRISFITLAHELVHAFHLLNGTSLATLRDHIWIDGSGQRLEENRAVGSEEFAGNPFSENGVRADHGIPLRASYLLAEHIAPLH</sequence>
<dbReference type="Pfam" id="PF14891">
    <property type="entry name" value="Peptidase_M91"/>
    <property type="match status" value="1"/>
</dbReference>
<dbReference type="EMBL" id="VWXC01000001">
    <property type="protein sequence ID" value="NIG17372.1"/>
    <property type="molecule type" value="Genomic_DNA"/>
</dbReference>
<evidence type="ECO:0008006" key="3">
    <source>
        <dbReference type="Google" id="ProtNLM"/>
    </source>
</evidence>
<proteinExistence type="predicted"/>
<dbReference type="Gene3D" id="3.90.1240.10">
    <property type="entry name" value="Metalloproteases ('zincins'), catalytic domain like"/>
    <property type="match status" value="1"/>
</dbReference>
<reference evidence="1 2" key="1">
    <citation type="journal article" date="2019" name="bioRxiv">
        <title>Bacteria contribute to plant secondary compound degradation in a generalist herbivore system.</title>
        <authorList>
            <person name="Francoeur C.B."/>
            <person name="Khadempour L."/>
            <person name="Moreira-Soto R.D."/>
            <person name="Gotting K."/>
            <person name="Book A.J."/>
            <person name="Pinto-Tomas A.A."/>
            <person name="Keefover-Ring K."/>
            <person name="Currie C.R."/>
        </authorList>
    </citation>
    <scope>NUCLEOTIDE SEQUENCE [LARGE SCALE GENOMIC DNA]</scope>
    <source>
        <strain evidence="1">Al-1710</strain>
    </source>
</reference>
<evidence type="ECO:0000313" key="2">
    <source>
        <dbReference type="Proteomes" id="UP001515780"/>
    </source>
</evidence>
<evidence type="ECO:0000313" key="1">
    <source>
        <dbReference type="EMBL" id="NIG17372.1"/>
    </source>
</evidence>
<keyword evidence="2" id="KW-1185">Reference proteome</keyword>
<name>A0ABX0RKQ1_9GAMM</name>